<dbReference type="GO" id="GO:0004335">
    <property type="term" value="F:galactokinase activity"/>
    <property type="evidence" value="ECO:0007669"/>
    <property type="project" value="TreeGrafter"/>
</dbReference>
<feature type="domain" description="GHMP kinase N-terminal" evidence="4">
    <location>
        <begin position="101"/>
        <end position="184"/>
    </location>
</feature>
<dbReference type="SUPFAM" id="SSF55060">
    <property type="entry name" value="GHMP Kinase, C-terminal domain"/>
    <property type="match status" value="1"/>
</dbReference>
<dbReference type="PANTHER" id="PTHR10457">
    <property type="entry name" value="MEVALONATE KINASE/GALACTOKINASE"/>
    <property type="match status" value="1"/>
</dbReference>
<dbReference type="Pfam" id="PF08544">
    <property type="entry name" value="GHMP_kinases_C"/>
    <property type="match status" value="1"/>
</dbReference>
<evidence type="ECO:0008006" key="8">
    <source>
        <dbReference type="Google" id="ProtNLM"/>
    </source>
</evidence>
<name>A0A5K7YGN9_9BACT</name>
<keyword evidence="2" id="KW-0418">Kinase</keyword>
<dbReference type="EMBL" id="AP021874">
    <property type="protein sequence ID" value="BBO67733.1"/>
    <property type="molecule type" value="Genomic_DNA"/>
</dbReference>
<evidence type="ECO:0000259" key="4">
    <source>
        <dbReference type="Pfam" id="PF00288"/>
    </source>
</evidence>
<dbReference type="InterPro" id="IPR006204">
    <property type="entry name" value="GHMP_kinase_N_dom"/>
</dbReference>
<dbReference type="GO" id="GO:0006012">
    <property type="term" value="P:galactose metabolic process"/>
    <property type="evidence" value="ECO:0007669"/>
    <property type="project" value="TreeGrafter"/>
</dbReference>
<dbReference type="Gene3D" id="3.30.230.120">
    <property type="match status" value="1"/>
</dbReference>
<dbReference type="PANTHER" id="PTHR10457:SF7">
    <property type="entry name" value="GALACTOKINASE-RELATED"/>
    <property type="match status" value="1"/>
</dbReference>
<gene>
    <name evidence="6" type="ORF">DSCA_16630</name>
</gene>
<dbReference type="Pfam" id="PF00288">
    <property type="entry name" value="GHMP_kinases_N"/>
    <property type="match status" value="1"/>
</dbReference>
<dbReference type="PRINTS" id="PR00959">
    <property type="entry name" value="MEVGALKINASE"/>
</dbReference>
<keyword evidence="1" id="KW-0547">Nucleotide-binding</keyword>
<accession>A0A5K7YGN9</accession>
<evidence type="ECO:0000256" key="2">
    <source>
        <dbReference type="ARBA" id="ARBA00022777"/>
    </source>
</evidence>
<dbReference type="InterPro" id="IPR020568">
    <property type="entry name" value="Ribosomal_Su5_D2-typ_SF"/>
</dbReference>
<keyword evidence="3" id="KW-0067">ATP-binding</keyword>
<keyword evidence="7" id="KW-1185">Reference proteome</keyword>
<evidence type="ECO:0000256" key="3">
    <source>
        <dbReference type="ARBA" id="ARBA00022840"/>
    </source>
</evidence>
<dbReference type="KEGG" id="dalk:DSCA_16630"/>
<dbReference type="RefSeq" id="WP_231716419.1">
    <property type="nucleotide sequence ID" value="NZ_AP021874.1"/>
</dbReference>
<dbReference type="GO" id="GO:0005524">
    <property type="term" value="F:ATP binding"/>
    <property type="evidence" value="ECO:0007669"/>
    <property type="project" value="UniProtKB-KW"/>
</dbReference>
<dbReference type="AlphaFoldDB" id="A0A5K7YGN9"/>
<sequence>MTTRTDTMTLGTIGPILEAHPVCASAPCRIDFGGTLDISSFHYPLRHLAPSTVNIALDRRTTVSLRPAADHRVQISSAGFADAAFHPASAPYDHPLGLMFAVADYFGAGGVHIDIQSASPPRSGLGGSSVAAVALIAAFSKVMGHMGKKALSRERMALLAHAIEQGVAGVPCGLQDQLAAAFGGANAWSWPADPGRAPFARRTLIEADAIARLDRHLLVAYLGVTHVSREVNTTWVRQFIGSEGRDRWQAIIRLTRDFETALTRWDMSAAADAMNRETAIRKAMTPRVLDDMGDRLAAAAVQCGCGARFTGAGGGGCMWALGEKDDVAALKPQWQKLLARRPAAGILECRPDPDGVR</sequence>
<proteinExistence type="predicted"/>
<keyword evidence="2" id="KW-0808">Transferase</keyword>
<evidence type="ECO:0000259" key="5">
    <source>
        <dbReference type="Pfam" id="PF08544"/>
    </source>
</evidence>
<evidence type="ECO:0000256" key="1">
    <source>
        <dbReference type="ARBA" id="ARBA00022741"/>
    </source>
</evidence>
<evidence type="ECO:0000313" key="6">
    <source>
        <dbReference type="EMBL" id="BBO67733.1"/>
    </source>
</evidence>
<organism evidence="6 7">
    <name type="scientific">Desulfosarcina alkanivorans</name>
    <dbReference type="NCBI Taxonomy" id="571177"/>
    <lineage>
        <taxon>Bacteria</taxon>
        <taxon>Pseudomonadati</taxon>
        <taxon>Thermodesulfobacteriota</taxon>
        <taxon>Desulfobacteria</taxon>
        <taxon>Desulfobacterales</taxon>
        <taxon>Desulfosarcinaceae</taxon>
        <taxon>Desulfosarcina</taxon>
    </lineage>
</organism>
<dbReference type="InterPro" id="IPR036554">
    <property type="entry name" value="GHMP_kinase_C_sf"/>
</dbReference>
<protein>
    <recommendedName>
        <fullName evidence="8">Galactokinase</fullName>
    </recommendedName>
</protein>
<reference evidence="6 7" key="1">
    <citation type="submission" date="2019-11" db="EMBL/GenBank/DDBJ databases">
        <title>Comparative genomics of hydrocarbon-degrading Desulfosarcina strains.</title>
        <authorList>
            <person name="Watanabe M."/>
            <person name="Kojima H."/>
            <person name="Fukui M."/>
        </authorList>
    </citation>
    <scope>NUCLEOTIDE SEQUENCE [LARGE SCALE GENOMIC DNA]</scope>
    <source>
        <strain evidence="6 7">PL12</strain>
    </source>
</reference>
<evidence type="ECO:0000313" key="7">
    <source>
        <dbReference type="Proteomes" id="UP000427906"/>
    </source>
</evidence>
<dbReference type="GO" id="GO:0005829">
    <property type="term" value="C:cytosol"/>
    <property type="evidence" value="ECO:0007669"/>
    <property type="project" value="TreeGrafter"/>
</dbReference>
<dbReference type="SUPFAM" id="SSF54211">
    <property type="entry name" value="Ribosomal protein S5 domain 2-like"/>
    <property type="match status" value="1"/>
</dbReference>
<dbReference type="Proteomes" id="UP000427906">
    <property type="component" value="Chromosome"/>
</dbReference>
<feature type="domain" description="GHMP kinase C-terminal" evidence="5">
    <location>
        <begin position="266"/>
        <end position="337"/>
    </location>
</feature>
<dbReference type="InterPro" id="IPR013750">
    <property type="entry name" value="GHMP_kinase_C_dom"/>
</dbReference>